<dbReference type="GO" id="GO:0032153">
    <property type="term" value="C:cell division site"/>
    <property type="evidence" value="ECO:0007669"/>
    <property type="project" value="TreeGrafter"/>
</dbReference>
<evidence type="ECO:0000256" key="8">
    <source>
        <dbReference type="ARBA" id="ARBA00023136"/>
    </source>
</evidence>
<dbReference type="GO" id="GO:0008360">
    <property type="term" value="P:regulation of cell shape"/>
    <property type="evidence" value="ECO:0007669"/>
    <property type="project" value="UniProtKB-KW"/>
</dbReference>
<keyword evidence="4 17" id="KW-0812">Transmembrane</keyword>
<evidence type="ECO:0000256" key="10">
    <source>
        <dbReference type="ARBA" id="ARBA00033270"/>
    </source>
</evidence>
<keyword evidence="8 17" id="KW-0472">Membrane</keyword>
<dbReference type="GO" id="GO:0008955">
    <property type="term" value="F:peptidoglycan glycosyltransferase activity"/>
    <property type="evidence" value="ECO:0007669"/>
    <property type="project" value="UniProtKB-EC"/>
</dbReference>
<comment type="subcellular location">
    <subcellularLocation>
        <location evidence="1">Membrane</location>
        <topology evidence="1">Multi-pass membrane protein</topology>
    </subcellularLocation>
</comment>
<evidence type="ECO:0000313" key="19">
    <source>
        <dbReference type="Proteomes" id="UP000004191"/>
    </source>
</evidence>
<evidence type="ECO:0000256" key="2">
    <source>
        <dbReference type="ARBA" id="ARBA00022676"/>
    </source>
</evidence>
<dbReference type="STRING" id="883114.HMPREF9709_00919"/>
<dbReference type="InterPro" id="IPR001182">
    <property type="entry name" value="FtsW/RodA"/>
</dbReference>
<evidence type="ECO:0000256" key="4">
    <source>
        <dbReference type="ARBA" id="ARBA00022692"/>
    </source>
</evidence>
<evidence type="ECO:0000256" key="1">
    <source>
        <dbReference type="ARBA" id="ARBA00004141"/>
    </source>
</evidence>
<feature type="transmembrane region" description="Helical" evidence="17">
    <location>
        <begin position="29"/>
        <end position="50"/>
    </location>
</feature>
<dbReference type="GO" id="GO:0009252">
    <property type="term" value="P:peptidoglycan biosynthetic process"/>
    <property type="evidence" value="ECO:0007669"/>
    <property type="project" value="UniProtKB-KW"/>
</dbReference>
<feature type="transmembrane region" description="Helical" evidence="17">
    <location>
        <begin position="95"/>
        <end position="116"/>
    </location>
</feature>
<dbReference type="GO" id="GO:0005886">
    <property type="term" value="C:plasma membrane"/>
    <property type="evidence" value="ECO:0007669"/>
    <property type="project" value="TreeGrafter"/>
</dbReference>
<keyword evidence="5" id="KW-0133">Cell shape</keyword>
<keyword evidence="19" id="KW-1185">Reference proteome</keyword>
<keyword evidence="3" id="KW-0808">Transferase</keyword>
<evidence type="ECO:0000313" key="18">
    <source>
        <dbReference type="EMBL" id="EHR33983.1"/>
    </source>
</evidence>
<dbReference type="GeneID" id="96998912"/>
<evidence type="ECO:0000256" key="11">
    <source>
        <dbReference type="ARBA" id="ARBA00038053"/>
    </source>
</evidence>
<proteinExistence type="inferred from homology"/>
<evidence type="ECO:0000256" key="12">
    <source>
        <dbReference type="ARBA" id="ARBA00041185"/>
    </source>
</evidence>
<name>H3NNK8_9FIRM</name>
<evidence type="ECO:0000256" key="16">
    <source>
        <dbReference type="ARBA" id="ARBA00049966"/>
    </source>
</evidence>
<feature type="transmembrane region" description="Helical" evidence="17">
    <location>
        <begin position="296"/>
        <end position="317"/>
    </location>
</feature>
<keyword evidence="6" id="KW-0573">Peptidoglycan synthesis</keyword>
<dbReference type="Proteomes" id="UP000004191">
    <property type="component" value="Unassembled WGS sequence"/>
</dbReference>
<feature type="transmembrane region" description="Helical" evidence="17">
    <location>
        <begin position="208"/>
        <end position="227"/>
    </location>
</feature>
<dbReference type="EC" id="2.4.99.28" evidence="14"/>
<evidence type="ECO:0000256" key="7">
    <source>
        <dbReference type="ARBA" id="ARBA00022989"/>
    </source>
</evidence>
<dbReference type="eggNOG" id="COG0772">
    <property type="taxonomic scope" value="Bacteria"/>
</dbReference>
<dbReference type="GO" id="GO:0015648">
    <property type="term" value="F:lipid-linked peptidoglycan transporter activity"/>
    <property type="evidence" value="ECO:0007669"/>
    <property type="project" value="TreeGrafter"/>
</dbReference>
<evidence type="ECO:0000256" key="3">
    <source>
        <dbReference type="ARBA" id="ARBA00022679"/>
    </source>
</evidence>
<feature type="transmembrane region" description="Helical" evidence="17">
    <location>
        <begin position="160"/>
        <end position="179"/>
    </location>
</feature>
<dbReference type="RefSeq" id="WP_005398360.1">
    <property type="nucleotide sequence ID" value="NZ_JH601088.1"/>
</dbReference>
<evidence type="ECO:0000256" key="17">
    <source>
        <dbReference type="SAM" id="Phobius"/>
    </source>
</evidence>
<protein>
    <recommendedName>
        <fullName evidence="12">Probable peptidoglycan glycosyltransferase FtsW</fullName>
        <ecNumber evidence="14">2.4.99.28</ecNumber>
    </recommendedName>
    <alternativeName>
        <fullName evidence="13">Cell division protein FtsW</fullName>
    </alternativeName>
    <alternativeName>
        <fullName evidence="10">Cell wall polymerase</fullName>
    </alternativeName>
    <alternativeName>
        <fullName evidence="9">Peptidoglycan polymerase</fullName>
    </alternativeName>
</protein>
<comment type="caution">
    <text evidence="18">The sequence shown here is derived from an EMBL/GenBank/DDBJ whole genome shotgun (WGS) entry which is preliminary data.</text>
</comment>
<sequence>MKNKKHNKLKNNLISKIFNAEYVKSNQNYYLLFSFVFLSILGLFILLSASSYLTIRFNHGRYYYVLKQGLAFLIGFIIMYIFSKIDYRLYYKKAGLLYLGALFLLICVFIPGISLKLNGARRTVDFKIISFMPSDIVKPVAMMMLAKILVVAAKKKLKYNWKEGFIIPMIIIGIPVGLVFLQPDLSTSIVLFLTLIAMFSVENMNKRYALALLVLIIVGGFLAYKLMKPYQLDRLTAFLNPEAHSNDEAWQVLHGLYAVSRGEISGVGYGKSIFKHGYLANEVSNDMIFAVIGEEFGFIGSVLFILLIFTITYLIINEAKKAREKFPKLLVYGIGMLYFIQSMINVGVSLSIIPNTGITLPFISSGLTSVLSFCAMFGIVLNVSRKNNYDEKQEKKLLKLKNRKY</sequence>
<dbReference type="GO" id="GO:0051301">
    <property type="term" value="P:cell division"/>
    <property type="evidence" value="ECO:0007669"/>
    <property type="project" value="InterPro"/>
</dbReference>
<dbReference type="HOGENOM" id="CLU_029243_2_1_9"/>
<dbReference type="PANTHER" id="PTHR30474:SF2">
    <property type="entry name" value="PEPTIDOGLYCAN GLYCOSYLTRANSFERASE FTSW-RELATED"/>
    <property type="match status" value="1"/>
</dbReference>
<evidence type="ECO:0000256" key="9">
    <source>
        <dbReference type="ARBA" id="ARBA00032370"/>
    </source>
</evidence>
<comment type="similarity">
    <text evidence="11">Belongs to the SEDS family. FtsW subfamily.</text>
</comment>
<organism evidence="18 19">
    <name type="scientific">Helcococcus kunzii ATCC 51366</name>
    <dbReference type="NCBI Taxonomy" id="883114"/>
    <lineage>
        <taxon>Bacteria</taxon>
        <taxon>Bacillati</taxon>
        <taxon>Bacillota</taxon>
        <taxon>Tissierellia</taxon>
        <taxon>Tissierellales</taxon>
        <taxon>Peptoniphilaceae</taxon>
        <taxon>Helcococcus</taxon>
    </lineage>
</organism>
<dbReference type="OrthoDB" id="9812661at2"/>
<evidence type="ECO:0000256" key="5">
    <source>
        <dbReference type="ARBA" id="ARBA00022960"/>
    </source>
</evidence>
<feature type="transmembrane region" description="Helical" evidence="17">
    <location>
        <begin position="185"/>
        <end position="201"/>
    </location>
</feature>
<keyword evidence="7 17" id="KW-1133">Transmembrane helix</keyword>
<evidence type="ECO:0000256" key="15">
    <source>
        <dbReference type="ARBA" id="ARBA00049902"/>
    </source>
</evidence>
<dbReference type="Pfam" id="PF01098">
    <property type="entry name" value="FTSW_RODA_SPOVE"/>
    <property type="match status" value="1"/>
</dbReference>
<feature type="transmembrane region" description="Helical" evidence="17">
    <location>
        <begin position="329"/>
        <end position="353"/>
    </location>
</feature>
<evidence type="ECO:0000256" key="13">
    <source>
        <dbReference type="ARBA" id="ARBA00041418"/>
    </source>
</evidence>
<dbReference type="PANTHER" id="PTHR30474">
    <property type="entry name" value="CELL CYCLE PROTEIN"/>
    <property type="match status" value="1"/>
</dbReference>
<feature type="transmembrane region" description="Helical" evidence="17">
    <location>
        <begin position="62"/>
        <end position="83"/>
    </location>
</feature>
<dbReference type="AlphaFoldDB" id="H3NNK8"/>
<dbReference type="EMBL" id="AGEI01000021">
    <property type="protein sequence ID" value="EHR33983.1"/>
    <property type="molecule type" value="Genomic_DNA"/>
</dbReference>
<accession>H3NNK8</accession>
<gene>
    <name evidence="18" type="ORF">HMPREF9709_00919</name>
</gene>
<comment type="function">
    <text evidence="16">Peptidoglycan polymerase that is essential for cell division.</text>
</comment>
<feature type="transmembrane region" description="Helical" evidence="17">
    <location>
        <begin position="136"/>
        <end position="153"/>
    </location>
</feature>
<evidence type="ECO:0000256" key="14">
    <source>
        <dbReference type="ARBA" id="ARBA00044770"/>
    </source>
</evidence>
<reference evidence="18 19" key="1">
    <citation type="submission" date="2012-01" db="EMBL/GenBank/DDBJ databases">
        <title>The Genome Sequence of Helcococcus kunzii ATCC 51366.</title>
        <authorList>
            <consortium name="The Broad Institute Genome Sequencing Platform"/>
            <person name="Earl A."/>
            <person name="Ward D."/>
            <person name="Feldgarden M."/>
            <person name="Gevers D."/>
            <person name="Huys G."/>
            <person name="Young S.K."/>
            <person name="Zeng Q."/>
            <person name="Gargeya S."/>
            <person name="Fitzgerald M."/>
            <person name="Haas B."/>
            <person name="Abouelleil A."/>
            <person name="Alvarado L."/>
            <person name="Arachchi H.M."/>
            <person name="Berlin A."/>
            <person name="Chapman S.B."/>
            <person name="Gearin G."/>
            <person name="Goldberg J."/>
            <person name="Griggs A."/>
            <person name="Gujja S."/>
            <person name="Hansen M."/>
            <person name="Heiman D."/>
            <person name="Howarth C."/>
            <person name="Larimer J."/>
            <person name="Lui A."/>
            <person name="MacDonald P.J.P."/>
            <person name="McCowen C."/>
            <person name="Montmayeur A."/>
            <person name="Murphy C."/>
            <person name="Neiman D."/>
            <person name="Pearson M."/>
            <person name="Priest M."/>
            <person name="Roberts A."/>
            <person name="Saif S."/>
            <person name="Shea T."/>
            <person name="Sisk P."/>
            <person name="Stolte C."/>
            <person name="Sykes S."/>
            <person name="Wortman J."/>
            <person name="Nusbaum C."/>
            <person name="Birren B."/>
        </authorList>
    </citation>
    <scope>NUCLEOTIDE SEQUENCE [LARGE SCALE GENOMIC DNA]</scope>
    <source>
        <strain evidence="18 19">ATCC 51366</strain>
    </source>
</reference>
<feature type="transmembrane region" description="Helical" evidence="17">
    <location>
        <begin position="359"/>
        <end position="383"/>
    </location>
</feature>
<keyword evidence="2" id="KW-0328">Glycosyltransferase</keyword>
<comment type="catalytic activity">
    <reaction evidence="15">
        <text>[GlcNAc-(1-&gt;4)-Mur2Ac(oyl-L-Ala-gamma-D-Glu-L-Lys-D-Ala-D-Ala)](n)-di-trans,octa-cis-undecaprenyl diphosphate + beta-D-GlcNAc-(1-&gt;4)-Mur2Ac(oyl-L-Ala-gamma-D-Glu-L-Lys-D-Ala-D-Ala)-di-trans,octa-cis-undecaprenyl diphosphate = [GlcNAc-(1-&gt;4)-Mur2Ac(oyl-L-Ala-gamma-D-Glu-L-Lys-D-Ala-D-Ala)](n+1)-di-trans,octa-cis-undecaprenyl diphosphate + di-trans,octa-cis-undecaprenyl diphosphate + H(+)</text>
        <dbReference type="Rhea" id="RHEA:23708"/>
        <dbReference type="Rhea" id="RHEA-COMP:9602"/>
        <dbReference type="Rhea" id="RHEA-COMP:9603"/>
        <dbReference type="ChEBI" id="CHEBI:15378"/>
        <dbReference type="ChEBI" id="CHEBI:58405"/>
        <dbReference type="ChEBI" id="CHEBI:60033"/>
        <dbReference type="ChEBI" id="CHEBI:78435"/>
        <dbReference type="EC" id="2.4.99.28"/>
    </reaction>
</comment>
<evidence type="ECO:0000256" key="6">
    <source>
        <dbReference type="ARBA" id="ARBA00022984"/>
    </source>
</evidence>